<reference evidence="1 5" key="1">
    <citation type="submission" date="2015-09" db="EMBL/GenBank/DDBJ databases">
        <title>Draft genome sequence of Thermus scotoductus strain K1 isolated from a geothermal spring in Nagorno-Karabakh, Armenia.</title>
        <authorList>
            <person name="Saghatelyan A."/>
            <person name="Poghosyan L."/>
            <person name="Panosyan H."/>
            <person name="Birkeland N.-K."/>
        </authorList>
    </citation>
    <scope>NUCLEOTIDE SEQUENCE [LARGE SCALE GENOMIC DNA]</scope>
    <source>
        <strain evidence="1 5">K1</strain>
    </source>
</reference>
<dbReference type="Pfam" id="PF01547">
    <property type="entry name" value="SBP_bac_1"/>
    <property type="match status" value="1"/>
</dbReference>
<proteinExistence type="predicted"/>
<dbReference type="PANTHER" id="PTHR43649">
    <property type="entry name" value="ARABINOSE-BINDING PROTEIN-RELATED"/>
    <property type="match status" value="1"/>
</dbReference>
<comment type="caution">
    <text evidence="1">The sequence shown here is derived from an EMBL/GenBank/DDBJ whole genome shotgun (WGS) entry which is preliminary data.</text>
</comment>
<evidence type="ECO:0000313" key="6">
    <source>
        <dbReference type="Proteomes" id="UP000287155"/>
    </source>
</evidence>
<dbReference type="EMBL" id="PEMG01000427">
    <property type="protein sequence ID" value="RTI05740.1"/>
    <property type="molecule type" value="Genomic_DNA"/>
</dbReference>
<dbReference type="Proteomes" id="UP000288051">
    <property type="component" value="Unassembled WGS sequence"/>
</dbReference>
<dbReference type="PATRIC" id="fig|37636.3.peg.2523"/>
<dbReference type="InterPro" id="IPR050490">
    <property type="entry name" value="Bact_solute-bd_prot1"/>
</dbReference>
<dbReference type="Proteomes" id="UP000287173">
    <property type="component" value="Unassembled WGS sequence"/>
</dbReference>
<evidence type="ECO:0000313" key="8">
    <source>
        <dbReference type="Proteomes" id="UP000288051"/>
    </source>
</evidence>
<dbReference type="InterPro" id="IPR006059">
    <property type="entry name" value="SBP"/>
</dbReference>
<dbReference type="EMBL" id="PELZ01000469">
    <property type="protein sequence ID" value="RTH31954.1"/>
    <property type="molecule type" value="Genomic_DNA"/>
</dbReference>
<evidence type="ECO:0000313" key="1">
    <source>
        <dbReference type="EMBL" id="KPD32290.1"/>
    </source>
</evidence>
<dbReference type="SUPFAM" id="SSF53850">
    <property type="entry name" value="Periplasmic binding protein-like II"/>
    <property type="match status" value="1"/>
</dbReference>
<evidence type="ECO:0000313" key="2">
    <source>
        <dbReference type="EMBL" id="RTH31954.1"/>
    </source>
</evidence>
<dbReference type="Gene3D" id="3.40.190.10">
    <property type="entry name" value="Periplasmic binding protein-like II"/>
    <property type="match status" value="1"/>
</dbReference>
<evidence type="ECO:0000313" key="3">
    <source>
        <dbReference type="EMBL" id="RTI05740.1"/>
    </source>
</evidence>
<dbReference type="AlphaFoldDB" id="A0A0N0ZPT0"/>
<protein>
    <submittedName>
        <fullName evidence="1 2">ABC transporter substrate-binding protein</fullName>
    </submittedName>
</protein>
<dbReference type="Proteomes" id="UP000287155">
    <property type="component" value="Unassembled WGS sequence"/>
</dbReference>
<dbReference type="EMBL" id="PEMJ01000346">
    <property type="protein sequence ID" value="RTI11637.1"/>
    <property type="molecule type" value="Genomic_DNA"/>
</dbReference>
<evidence type="ECO:0000313" key="4">
    <source>
        <dbReference type="EMBL" id="RTI11637.1"/>
    </source>
</evidence>
<gene>
    <name evidence="1" type="ORF">AN926_03925</name>
    <name evidence="4" type="ORF">CSW27_12010</name>
    <name evidence="3" type="ORF">CSW30_10925</name>
    <name evidence="2" type="ORF">CSW37_13120</name>
</gene>
<organism evidence="1 5">
    <name type="scientific">Thermus scotoductus</name>
    <dbReference type="NCBI Taxonomy" id="37636"/>
    <lineage>
        <taxon>Bacteria</taxon>
        <taxon>Thermotogati</taxon>
        <taxon>Deinococcota</taxon>
        <taxon>Deinococci</taxon>
        <taxon>Thermales</taxon>
        <taxon>Thermaceae</taxon>
        <taxon>Thermus</taxon>
    </lineage>
</organism>
<accession>A0A0N0ZPT0</accession>
<dbReference type="PANTHER" id="PTHR43649:SF30">
    <property type="entry name" value="ABC TRANSPORTER SUBSTRATE-BINDING PROTEIN"/>
    <property type="match status" value="1"/>
</dbReference>
<dbReference type="EMBL" id="LJJR01000008">
    <property type="protein sequence ID" value="KPD32290.1"/>
    <property type="molecule type" value="Genomic_DNA"/>
</dbReference>
<dbReference type="Proteomes" id="UP000053099">
    <property type="component" value="Unassembled WGS sequence"/>
</dbReference>
<dbReference type="CDD" id="cd13585">
    <property type="entry name" value="PBP2_TMBP_like"/>
    <property type="match status" value="1"/>
</dbReference>
<dbReference type="RefSeq" id="WP_015716983.1">
    <property type="nucleotide sequence ID" value="NZ_PELZ01000469.1"/>
</dbReference>
<name>A0A0N0ZPT0_THESC</name>
<evidence type="ECO:0000313" key="7">
    <source>
        <dbReference type="Proteomes" id="UP000287173"/>
    </source>
</evidence>
<reference evidence="6 7" key="2">
    <citation type="journal article" date="2019" name="Extremophiles">
        <title>Biogeography of thermophiles and predominance of Thermus scotoductus in domestic water heaters.</title>
        <authorList>
            <person name="Wilpiszeski R.L."/>
            <person name="Zhang Z."/>
            <person name="House C.H."/>
        </authorList>
    </citation>
    <scope>NUCLEOTIDE SEQUENCE [LARGE SCALE GENOMIC DNA]</scope>
    <source>
        <strain evidence="4 6">14_S14</strain>
        <strain evidence="3 7">17_S17</strain>
        <strain evidence="2 8">24_S24</strain>
    </source>
</reference>
<evidence type="ECO:0000313" key="5">
    <source>
        <dbReference type="Proteomes" id="UP000053099"/>
    </source>
</evidence>
<sequence length="424" mass="47980">MRRWVVVVLAVLLGLASAQKLVLASWGSQEEIKAYQEVLKVFQERNPGIQVEYINIPSGEYLAKITAMMAAGTPPDVFFLNNIDFPGMASRGVLAPLDAFIQRDKYPTADIFPGILKAFQWEGKQYGLPRDVSNLVVFYNRTLLRKAGLPDPKPDWTWEDFLRYAKALTVEKDGKRVQWGVSFQTFYLFWEPWVWSAGGRFYAPDHSRFLLNSPASLEGLQFYLDLRYKHHVAPTPEEAQDRGAFTMFLNGQTGMIVDGRWRVPTLKARAKFDFDVVPFPRGKAGSIVDIDGSGWVMAAGSRNPEAAWKLLSFLAGPEASRIFTRTGLIIPARGVDVKNVDRSIQSLKDFFVPPPPKNQQYFLTVNRTARPTETFERWNEALQLINKALEPVWQGKAELKAALDGVAPQVQKILDEVQAERKKR</sequence>